<keyword evidence="2" id="KW-1185">Reference proteome</keyword>
<dbReference type="Proteomes" id="UP000183371">
    <property type="component" value="Unassembled WGS sequence"/>
</dbReference>
<evidence type="ECO:0000313" key="1">
    <source>
        <dbReference type="EMBL" id="SFU16967.1"/>
    </source>
</evidence>
<protein>
    <submittedName>
        <fullName evidence="1">Uncharacterized protein</fullName>
    </submittedName>
</protein>
<organism evidence="1 2">
    <name type="scientific">Pseudovibrio denitrificans</name>
    <dbReference type="NCBI Taxonomy" id="258256"/>
    <lineage>
        <taxon>Bacteria</taxon>
        <taxon>Pseudomonadati</taxon>
        <taxon>Pseudomonadota</taxon>
        <taxon>Alphaproteobacteria</taxon>
        <taxon>Hyphomicrobiales</taxon>
        <taxon>Stappiaceae</taxon>
        <taxon>Pseudovibrio</taxon>
    </lineage>
</organism>
<gene>
    <name evidence="1" type="ORF">SAMN05444141_1143</name>
</gene>
<dbReference type="RefSeq" id="WP_054785646.1">
    <property type="nucleotide sequence ID" value="NZ_FPBD01000014.1"/>
</dbReference>
<reference evidence="2" key="1">
    <citation type="submission" date="2016-10" db="EMBL/GenBank/DDBJ databases">
        <authorList>
            <person name="Varghese N."/>
            <person name="Submissions S."/>
        </authorList>
    </citation>
    <scope>NUCLEOTIDE SEQUENCE [LARGE SCALE GENOMIC DNA]</scope>
    <source>
        <strain evidence="2">DSM 17465</strain>
    </source>
</reference>
<proteinExistence type="predicted"/>
<sequence>MNNFRDTYLKLKSGVQLTKEDIAAIRAAVFGRSEVLSDYAILSFGLSEPKTTRNLGRLKELAEVYINQRDDDLLKACLTAGCIYFNSPQYFVDISQKVLEEEDMYLFEDSSFVAGTCISKQARMERSIELLSALTMYAKKSLDKDEMILCESLTRSALESATGSKCITSKEVKQFMDHAKLDSIEFDMNI</sequence>
<dbReference type="EMBL" id="FPBD01000014">
    <property type="protein sequence ID" value="SFU16967.1"/>
    <property type="molecule type" value="Genomic_DNA"/>
</dbReference>
<accession>A0A1I7DZ58</accession>
<evidence type="ECO:0000313" key="2">
    <source>
        <dbReference type="Proteomes" id="UP000183371"/>
    </source>
</evidence>
<dbReference type="AlphaFoldDB" id="A0A1I7DZ58"/>
<name>A0A1I7DZ58_9HYPH</name>